<name>A0ABY7CJH9_9BASI</name>
<evidence type="ECO:0008006" key="6">
    <source>
        <dbReference type="Google" id="ProtNLM"/>
    </source>
</evidence>
<keyword evidence="2" id="KW-0472">Membrane</keyword>
<reference evidence="4" key="1">
    <citation type="submission" date="2022-10" db="EMBL/GenBank/DDBJ databases">
        <title>Puccinia triticina Genome sequencing and assembly.</title>
        <authorList>
            <person name="Li C."/>
        </authorList>
    </citation>
    <scope>NUCLEOTIDE SEQUENCE</scope>
    <source>
        <strain evidence="4">Pt15</strain>
    </source>
</reference>
<accession>A0ABY7CJH9</accession>
<dbReference type="RefSeq" id="XP_053020389.1">
    <property type="nucleotide sequence ID" value="XM_053169165.1"/>
</dbReference>
<feature type="transmembrane region" description="Helical" evidence="2">
    <location>
        <begin position="439"/>
        <end position="466"/>
    </location>
</feature>
<keyword evidence="2" id="KW-0812">Transmembrane</keyword>
<protein>
    <recommendedName>
        <fullName evidence="6">Protein BIG1</fullName>
    </recommendedName>
</protein>
<feature type="signal peptide" evidence="3">
    <location>
        <begin position="1"/>
        <end position="25"/>
    </location>
</feature>
<evidence type="ECO:0000313" key="5">
    <source>
        <dbReference type="Proteomes" id="UP001164743"/>
    </source>
</evidence>
<dbReference type="EMBL" id="CP110425">
    <property type="protein sequence ID" value="WAQ84834.1"/>
    <property type="molecule type" value="Genomic_DNA"/>
</dbReference>
<gene>
    <name evidence="4" type="ORF">PtA15_5A407</name>
</gene>
<feature type="chain" id="PRO_5045976018" description="Protein BIG1" evidence="3">
    <location>
        <begin position="26"/>
        <end position="498"/>
    </location>
</feature>
<evidence type="ECO:0000256" key="1">
    <source>
        <dbReference type="SAM" id="MobiDB-lite"/>
    </source>
</evidence>
<feature type="region of interest" description="Disordered" evidence="1">
    <location>
        <begin position="49"/>
        <end position="81"/>
    </location>
</feature>
<evidence type="ECO:0000256" key="2">
    <source>
        <dbReference type="SAM" id="Phobius"/>
    </source>
</evidence>
<keyword evidence="2" id="KW-1133">Transmembrane helix</keyword>
<dbReference type="Proteomes" id="UP001164743">
    <property type="component" value="Chromosome 5A"/>
</dbReference>
<evidence type="ECO:0000313" key="4">
    <source>
        <dbReference type="EMBL" id="WAQ84834.1"/>
    </source>
</evidence>
<sequence length="498" mass="54653">MFYSLSRLTIEILFLFNLSIHLASSSRIPFGPMSELTGSAAIIDKILSPGSPRNTTPLSGPTPTETSNSTTPRKLNKDPNTLEYYGSTCSLSFTRRSNDREPRSLNEKISRRALDPSRDYERSALFLTEAAEKCVESSRAWGATAGYPLGVGVCYSLGYIDEPKSTVGGHINVFRLGTVSELSRMDSMMDVNELEDSARLQLSFLSQNSPDGFAEYSKSSLEGALRLSQPPWAPSDDATHLINPANPQFTASYGETEMVLIGSFHLNLKDAYVPKASRIRKRDDAESLAALIPSGARLVSRGTPVLESHFFDLNDRPTKRSQLAGTKPWGLFKRQAMSSISSDSEFSSDTACSNAGLSPNTFFSGGGKDAPAAIEDRRRTFVSEPTTAPIVPPSPFLSPASRDANASFEIPSKFMAANSLKLAGGINFNVTEYQLPGRYLMVLPVGLIIYGALSAIALLMVIIVTYERKQYRDQFRKRRKEQRGIPSVEFGNFSDRRV</sequence>
<organism evidence="4 5">
    <name type="scientific">Puccinia triticina</name>
    <dbReference type="NCBI Taxonomy" id="208348"/>
    <lineage>
        <taxon>Eukaryota</taxon>
        <taxon>Fungi</taxon>
        <taxon>Dikarya</taxon>
        <taxon>Basidiomycota</taxon>
        <taxon>Pucciniomycotina</taxon>
        <taxon>Pucciniomycetes</taxon>
        <taxon>Pucciniales</taxon>
        <taxon>Pucciniaceae</taxon>
        <taxon>Puccinia</taxon>
    </lineage>
</organism>
<keyword evidence="3" id="KW-0732">Signal</keyword>
<evidence type="ECO:0000256" key="3">
    <source>
        <dbReference type="SAM" id="SignalP"/>
    </source>
</evidence>
<feature type="compositionally biased region" description="Low complexity" evidence="1">
    <location>
        <begin position="59"/>
        <end position="72"/>
    </location>
</feature>
<proteinExistence type="predicted"/>
<dbReference type="GeneID" id="77810060"/>
<keyword evidence="5" id="KW-1185">Reference proteome</keyword>